<name>A0AAD4USV1_PRUDU</name>
<evidence type="ECO:0000313" key="2">
    <source>
        <dbReference type="EMBL" id="KAI5311307.1"/>
    </source>
</evidence>
<accession>A0AAD4USV1</accession>
<dbReference type="AlphaFoldDB" id="A0AAD4USV1"/>
<evidence type="ECO:0000313" key="3">
    <source>
        <dbReference type="Proteomes" id="UP001054821"/>
    </source>
</evidence>
<dbReference type="Proteomes" id="UP001054821">
    <property type="component" value="Unassembled WGS sequence"/>
</dbReference>
<proteinExistence type="predicted"/>
<reference evidence="2 3" key="1">
    <citation type="journal article" date="2022" name="G3 (Bethesda)">
        <title>Whole-genome sequence and methylome profiling of the almond [Prunus dulcis (Mill.) D.A. Webb] cultivar 'Nonpareil'.</title>
        <authorList>
            <person name="D'Amico-Willman K.M."/>
            <person name="Ouma W.Z."/>
            <person name="Meulia T."/>
            <person name="Sideli G.M."/>
            <person name="Gradziel T.M."/>
            <person name="Fresnedo-Ramirez J."/>
        </authorList>
    </citation>
    <scope>NUCLEOTIDE SEQUENCE [LARGE SCALE GENOMIC DNA]</scope>
    <source>
        <strain evidence="2">Clone GOH B32 T37-40</strain>
    </source>
</reference>
<sequence>MLSPRAEEEQAGPVHSHKLKHTRGEKNRKAEKDFELVPFDPVKSERKVRTGWRLSPKEKVEFATFLKNNKDVFAWSLSDMYGIDTRIISHRLYVNPANKPVTQKRRNFALERVAIIETNSS</sequence>
<keyword evidence="3" id="KW-1185">Reference proteome</keyword>
<protein>
    <submittedName>
        <fullName evidence="2">Uncharacterized protein</fullName>
    </submittedName>
</protein>
<feature type="region of interest" description="Disordered" evidence="1">
    <location>
        <begin position="1"/>
        <end position="32"/>
    </location>
</feature>
<organism evidence="2 3">
    <name type="scientific">Prunus dulcis</name>
    <name type="common">Almond</name>
    <name type="synonym">Amygdalus dulcis</name>
    <dbReference type="NCBI Taxonomy" id="3755"/>
    <lineage>
        <taxon>Eukaryota</taxon>
        <taxon>Viridiplantae</taxon>
        <taxon>Streptophyta</taxon>
        <taxon>Embryophyta</taxon>
        <taxon>Tracheophyta</taxon>
        <taxon>Spermatophyta</taxon>
        <taxon>Magnoliopsida</taxon>
        <taxon>eudicotyledons</taxon>
        <taxon>Gunneridae</taxon>
        <taxon>Pentapetalae</taxon>
        <taxon>rosids</taxon>
        <taxon>fabids</taxon>
        <taxon>Rosales</taxon>
        <taxon>Rosaceae</taxon>
        <taxon>Amygdaloideae</taxon>
        <taxon>Amygdaleae</taxon>
        <taxon>Prunus</taxon>
    </lineage>
</organism>
<gene>
    <name evidence="2" type="ORF">L3X38_000357</name>
</gene>
<evidence type="ECO:0000256" key="1">
    <source>
        <dbReference type="SAM" id="MobiDB-lite"/>
    </source>
</evidence>
<feature type="compositionally biased region" description="Basic and acidic residues" evidence="1">
    <location>
        <begin position="22"/>
        <end position="32"/>
    </location>
</feature>
<dbReference type="EMBL" id="JAJFAZ020000042">
    <property type="protein sequence ID" value="KAI5311307.1"/>
    <property type="molecule type" value="Genomic_DNA"/>
</dbReference>
<comment type="caution">
    <text evidence="2">The sequence shown here is derived from an EMBL/GenBank/DDBJ whole genome shotgun (WGS) entry which is preliminary data.</text>
</comment>